<dbReference type="RefSeq" id="WP_128324898.1">
    <property type="nucleotide sequence ID" value="NZ_QJRG01000047.1"/>
</dbReference>
<dbReference type="OrthoDB" id="7032833at2"/>
<dbReference type="AlphaFoldDB" id="A0A443ZQA4"/>
<organism evidence="1 2">
    <name type="scientific">Pseudomonas alkylphenolica</name>
    <dbReference type="NCBI Taxonomy" id="237609"/>
    <lineage>
        <taxon>Bacteria</taxon>
        <taxon>Pseudomonadati</taxon>
        <taxon>Pseudomonadota</taxon>
        <taxon>Gammaproteobacteria</taxon>
        <taxon>Pseudomonadales</taxon>
        <taxon>Pseudomonadaceae</taxon>
        <taxon>Pseudomonas</taxon>
    </lineage>
</organism>
<evidence type="ECO:0000313" key="1">
    <source>
        <dbReference type="EMBL" id="RWU21295.1"/>
    </source>
</evidence>
<reference evidence="1 2" key="1">
    <citation type="submission" date="2018-06" db="EMBL/GenBank/DDBJ databases">
        <title>Bacteria isolated from soil of Wuhan.</title>
        <authorList>
            <person name="Wei X."/>
            <person name="Chunhua H."/>
        </authorList>
    </citation>
    <scope>NUCLEOTIDE SEQUENCE [LARGE SCALE GENOMIC DNA]</scope>
    <source>
        <strain evidence="2">xwS2</strain>
    </source>
</reference>
<gene>
    <name evidence="1" type="ORF">DM813_19095</name>
</gene>
<evidence type="ECO:0000313" key="2">
    <source>
        <dbReference type="Proteomes" id="UP000288983"/>
    </source>
</evidence>
<evidence type="ECO:0008006" key="3">
    <source>
        <dbReference type="Google" id="ProtNLM"/>
    </source>
</evidence>
<sequence>MIIDRVMLKALAEAATPGEWVTDGEYVNEHGNVLYAYVAHEKGGRIAEAFANCLVKTDEQCRANAAYIAAASPVVVLALLAEIDRLSGGEAAKEASRG</sequence>
<dbReference type="EMBL" id="QJRG01000047">
    <property type="protein sequence ID" value="RWU21295.1"/>
    <property type="molecule type" value="Genomic_DNA"/>
</dbReference>
<dbReference type="Pfam" id="PF13935">
    <property type="entry name" value="Ead_Ea22"/>
    <property type="match status" value="1"/>
</dbReference>
<dbReference type="Proteomes" id="UP000288983">
    <property type="component" value="Unassembled WGS sequence"/>
</dbReference>
<proteinExistence type="predicted"/>
<dbReference type="InterPro" id="IPR025153">
    <property type="entry name" value="Ead_Ea22"/>
</dbReference>
<accession>A0A443ZQA4</accession>
<comment type="caution">
    <text evidence="1">The sequence shown here is derived from an EMBL/GenBank/DDBJ whole genome shotgun (WGS) entry which is preliminary data.</text>
</comment>
<protein>
    <recommendedName>
        <fullName evidence="3">Ead/Ea22-like family protein</fullName>
    </recommendedName>
</protein>
<name>A0A443ZQA4_9PSED</name>